<organism evidence="1">
    <name type="scientific">Pseudomonas fluorescens</name>
    <dbReference type="NCBI Taxonomy" id="294"/>
    <lineage>
        <taxon>Bacteria</taxon>
        <taxon>Pseudomonadati</taxon>
        <taxon>Pseudomonadota</taxon>
        <taxon>Gammaproteobacteria</taxon>
        <taxon>Pseudomonadales</taxon>
        <taxon>Pseudomonadaceae</taxon>
        <taxon>Pseudomonas</taxon>
    </lineage>
</organism>
<evidence type="ECO:0000313" key="1">
    <source>
        <dbReference type="EMBL" id="ARJ57965.1"/>
    </source>
</evidence>
<dbReference type="Pfam" id="PF14337">
    <property type="entry name" value="Abi_alpha"/>
    <property type="match status" value="1"/>
</dbReference>
<geneLocation type="plasmid" evidence="1">
    <name>pG20</name>
</geneLocation>
<proteinExistence type="predicted"/>
<evidence type="ECO:0008006" key="2">
    <source>
        <dbReference type="Google" id="ProtNLM"/>
    </source>
</evidence>
<dbReference type="InterPro" id="IPR025506">
    <property type="entry name" value="Abi_alpha"/>
</dbReference>
<dbReference type="EMBL" id="KX893538">
    <property type="protein sequence ID" value="ARJ57965.1"/>
    <property type="molecule type" value="Genomic_DNA"/>
</dbReference>
<sequence length="264" mass="28869">MADETEAVTEAAKALQEVAKVSGKAIDTVRSTGGFLDRIFGRAIEETVGLYWTDKIVAKRIEASIYSWERLESLVQKTKSRLEEKGIVNIRAIPPKVALPLIEYATVEDEEDLHTLWANLMATGMDASEEGIHRKYVTTLGEMTAVDALVLSSMFEEAEREISKKETRDSSLAYGPGVDGTNVHDPVSVITLNRLGLIEPAYIKFRTFEPGGHDERGDYGPTQDEISFPGDLSSVVITPLGYAFGRAVGLTISDANSSSSRPKI</sequence>
<dbReference type="RefSeq" id="WP_172689345.1">
    <property type="nucleotide sequence ID" value="NZ_KX893538.1"/>
</dbReference>
<accession>A0A1W6C0N7</accession>
<dbReference type="AlphaFoldDB" id="A0A1W6C0N7"/>
<keyword evidence="1" id="KW-0614">Plasmid</keyword>
<name>A0A1W6C0N7_PSEFL</name>
<protein>
    <recommendedName>
        <fullName evidence="2">DUF4393 domain-containing protein</fullName>
    </recommendedName>
</protein>
<reference evidence="1" key="1">
    <citation type="submission" date="2016-09" db="EMBL/GenBank/DDBJ databases">
        <title>IS1411 activates the second repA gene of the plasmid pG20 in Pseudomonas fluorescens PC20.</title>
        <authorList>
            <person name="Naanuri E."/>
            <person name="Heinaru E."/>
            <person name="Joesaar M."/>
            <person name="Heinaru A."/>
        </authorList>
    </citation>
    <scope>NUCLEOTIDE SEQUENCE</scope>
    <source>
        <strain evidence="1">PC20</strain>
        <plasmid evidence="1">pG20</plasmid>
    </source>
</reference>